<dbReference type="GeneID" id="14925341"/>
<feature type="compositionally biased region" description="Low complexity" evidence="1">
    <location>
        <begin position="143"/>
        <end position="154"/>
    </location>
</feature>
<proteinExistence type="predicted"/>
<evidence type="ECO:0000256" key="1">
    <source>
        <dbReference type="SAM" id="MobiDB-lite"/>
    </source>
</evidence>
<feature type="compositionally biased region" description="Low complexity" evidence="1">
    <location>
        <begin position="514"/>
        <end position="528"/>
    </location>
</feature>
<dbReference type="VEuPathDB" id="AmoebaDB:ACA1_356530"/>
<feature type="compositionally biased region" description="Low complexity" evidence="1">
    <location>
        <begin position="84"/>
        <end position="99"/>
    </location>
</feature>
<dbReference type="RefSeq" id="XP_004354017.1">
    <property type="nucleotide sequence ID" value="XM_004353965.1"/>
</dbReference>
<feature type="region of interest" description="Disordered" evidence="1">
    <location>
        <begin position="327"/>
        <end position="399"/>
    </location>
</feature>
<gene>
    <name evidence="2" type="ORF">ACA1_356530</name>
</gene>
<keyword evidence="3" id="KW-1185">Reference proteome</keyword>
<feature type="compositionally biased region" description="Polar residues" evidence="1">
    <location>
        <begin position="370"/>
        <end position="387"/>
    </location>
</feature>
<dbReference type="AlphaFoldDB" id="L8HGN0"/>
<feature type="region of interest" description="Disordered" evidence="1">
    <location>
        <begin position="1"/>
        <end position="122"/>
    </location>
</feature>
<reference evidence="2 3" key="1">
    <citation type="journal article" date="2013" name="Genome Biol.">
        <title>Genome of Acanthamoeba castellanii highlights extensive lateral gene transfer and early evolution of tyrosine kinase signaling.</title>
        <authorList>
            <person name="Clarke M."/>
            <person name="Lohan A.J."/>
            <person name="Liu B."/>
            <person name="Lagkouvardos I."/>
            <person name="Roy S."/>
            <person name="Zafar N."/>
            <person name="Bertelli C."/>
            <person name="Schilde C."/>
            <person name="Kianianmomeni A."/>
            <person name="Burglin T.R."/>
            <person name="Frech C."/>
            <person name="Turcotte B."/>
            <person name="Kopec K.O."/>
            <person name="Synnott J.M."/>
            <person name="Choo C."/>
            <person name="Paponov I."/>
            <person name="Finkler A."/>
            <person name="Soon Heng Tan C."/>
            <person name="Hutchins A.P."/>
            <person name="Weinmeier T."/>
            <person name="Rattei T."/>
            <person name="Chu J.S."/>
            <person name="Gimenez G."/>
            <person name="Irimia M."/>
            <person name="Rigden D.J."/>
            <person name="Fitzpatrick D.A."/>
            <person name="Lorenzo-Morales J."/>
            <person name="Bateman A."/>
            <person name="Chiu C.H."/>
            <person name="Tang P."/>
            <person name="Hegemann P."/>
            <person name="Fromm H."/>
            <person name="Raoult D."/>
            <person name="Greub G."/>
            <person name="Miranda-Saavedra D."/>
            <person name="Chen N."/>
            <person name="Nash P."/>
            <person name="Ginger M.L."/>
            <person name="Horn M."/>
            <person name="Schaap P."/>
            <person name="Caler L."/>
            <person name="Loftus B."/>
        </authorList>
    </citation>
    <scope>NUCLEOTIDE SEQUENCE [LARGE SCALE GENOMIC DNA]</scope>
    <source>
        <strain evidence="2 3">Neff</strain>
    </source>
</reference>
<protein>
    <submittedName>
        <fullName evidence="2">Uncharacterized protein</fullName>
    </submittedName>
</protein>
<accession>L8HGN0</accession>
<feature type="compositionally biased region" description="Basic residues" evidence="1">
    <location>
        <begin position="64"/>
        <end position="77"/>
    </location>
</feature>
<feature type="compositionally biased region" description="Low complexity" evidence="1">
    <location>
        <begin position="447"/>
        <end position="466"/>
    </location>
</feature>
<feature type="compositionally biased region" description="Polar residues" evidence="1">
    <location>
        <begin position="47"/>
        <end position="58"/>
    </location>
</feature>
<evidence type="ECO:0000313" key="3">
    <source>
        <dbReference type="Proteomes" id="UP000011083"/>
    </source>
</evidence>
<evidence type="ECO:0000313" key="2">
    <source>
        <dbReference type="EMBL" id="ELR24320.1"/>
    </source>
</evidence>
<feature type="compositionally biased region" description="Basic residues" evidence="1">
    <location>
        <begin position="223"/>
        <end position="238"/>
    </location>
</feature>
<name>L8HGN0_ACACF</name>
<feature type="compositionally biased region" description="Basic residues" evidence="1">
    <location>
        <begin position="198"/>
        <end position="211"/>
    </location>
</feature>
<feature type="compositionally biased region" description="Basic and acidic residues" evidence="1">
    <location>
        <begin position="31"/>
        <end position="42"/>
    </location>
</feature>
<feature type="region of interest" description="Disordered" evidence="1">
    <location>
        <begin position="137"/>
        <end position="281"/>
    </location>
</feature>
<organism evidence="2 3">
    <name type="scientific">Acanthamoeba castellanii (strain ATCC 30010 / Neff)</name>
    <dbReference type="NCBI Taxonomy" id="1257118"/>
    <lineage>
        <taxon>Eukaryota</taxon>
        <taxon>Amoebozoa</taxon>
        <taxon>Discosea</taxon>
        <taxon>Longamoebia</taxon>
        <taxon>Centramoebida</taxon>
        <taxon>Acanthamoebidae</taxon>
        <taxon>Acanthamoeba</taxon>
    </lineage>
</organism>
<feature type="region of interest" description="Disordered" evidence="1">
    <location>
        <begin position="514"/>
        <end position="541"/>
    </location>
</feature>
<dbReference type="Proteomes" id="UP000011083">
    <property type="component" value="Unassembled WGS sequence"/>
</dbReference>
<sequence>MRSTGQVSVSDDEQETEVFPAEQPTANVNGTERKDQQTDSNRRKLQSTKNNLFKSTPSIPGVKNIRKKIKKGKKEKKSKRESGNDNAGDSDSGSSSTSLPPSPHVTTAPPTPVGRDRNTALPANFDKVNATLFGMLDWVPNGQDQPQLQQQPQQTRAVTPRDGRGGGGGGSAIGMVGASATTPRGSAKDSPRKEDKKSKAKTKKGKSKKKSDKGDSTDAPGSSKRKEKKEKKEKKRKEKSSSVEEEKKEKREKLKASRGKTPRGEAKPAETAPPPHGSSEPAVVFAVPAAIPPAVSRANLSRSVDVMGGPAAAAAAKEPAVKGARFADNSPGLLAAPSPARSRGHSRAQSVDVKSRHAMTKVTGERRGSATDQSQGERQWALSNTGTPAIVTPASQAQQQAEAMFFQGQAQNFFAAQQSAHQQPSPRFMEQPDHVAAQAAAFFADDQSSPFFDPFSAAAPAQQPSPRVFDQAPQPQPSMAASFLPSPQQLYDAQLQQQQQLQQLYEQQQQMQSQTLPSAQQQQQQQQQHVGVPAPTSGPDIGRVLAEATKATSPLPDRSALKTLVEESWRQQSSSAIFDNIAQLPVNNPIVCLNLLSSVHHLLLHGHPSVRTARTHTPARNITRRLIR</sequence>
<feature type="region of interest" description="Disordered" evidence="1">
    <location>
        <begin position="447"/>
        <end position="483"/>
    </location>
</feature>
<feature type="compositionally biased region" description="Basic and acidic residues" evidence="1">
    <location>
        <begin position="239"/>
        <end position="255"/>
    </location>
</feature>
<dbReference type="EMBL" id="KB007831">
    <property type="protein sequence ID" value="ELR24320.1"/>
    <property type="molecule type" value="Genomic_DNA"/>
</dbReference>
<feature type="compositionally biased region" description="Basic and acidic residues" evidence="1">
    <location>
        <begin position="186"/>
        <end position="197"/>
    </location>
</feature>
<dbReference type="KEGG" id="acan:ACA1_356530"/>